<dbReference type="PANTHER" id="PTHR48220">
    <property type="match status" value="1"/>
</dbReference>
<evidence type="ECO:0000313" key="3">
    <source>
        <dbReference type="Proteomes" id="UP000001640"/>
    </source>
</evidence>
<dbReference type="OrthoDB" id="188042at2759"/>
<dbReference type="AlphaFoldDB" id="G0VH74"/>
<reference key="2">
    <citation type="submission" date="2011-08" db="EMBL/GenBank/DDBJ databases">
        <title>Genome sequence of Naumovozyma castellii.</title>
        <authorList>
            <person name="Gordon J.L."/>
            <person name="Armisen D."/>
            <person name="Proux-Wera E."/>
            <person name="OhEigeartaigh S.S."/>
            <person name="Byrne K.P."/>
            <person name="Wolfe K.H."/>
        </authorList>
    </citation>
    <scope>NUCLEOTIDE SEQUENCE</scope>
    <source>
        <strain>Type strain:CBS 4309</strain>
    </source>
</reference>
<dbReference type="OMA" id="FNEGPNI"/>
<evidence type="ECO:0008006" key="4">
    <source>
        <dbReference type="Google" id="ProtNLM"/>
    </source>
</evidence>
<dbReference type="EMBL" id="HE576757">
    <property type="protein sequence ID" value="CCC70847.1"/>
    <property type="molecule type" value="Genomic_DNA"/>
</dbReference>
<proteinExistence type="predicted"/>
<feature type="chain" id="PRO_5003410515" description="Vacuolar protein sorting-associated protein 62" evidence="1">
    <location>
        <begin position="24"/>
        <end position="428"/>
    </location>
</feature>
<dbReference type="InterPro" id="IPR053102">
    <property type="entry name" value="VPS_Associated"/>
</dbReference>
<sequence>MISYKLLKLQLLLILLLLQWTTARGNSHNKRSLPLLDPEKVTNETKSLPNRSTIPNYILDNCPMVHLNSEEKYYPIDIVEFIKHFKLTDAHNNTIRENLTIQDLKPIYVTRFPNGTKQYIPSSETFLTCLDDFTKDPSWIFGNKPSFDTGYIKNSPSLLIVVDKGNGWVDAFWFYFYAFNQGPFVMSSGPWGSHLGDWEHTLVRFHNGVPKYVRLSAHSGGDAYRFTSLEKLDTMGGVERRVIFSAYGTHANYASSGQFSHDLPSELFFMPLSDFTDRGRIWDPLLNFYAYRFDGVSFWPQGEREKELGVEWLYWMGRWGDEQLPLTDPRQTWFPIVQWKYVVGPKGPLFKQLDRLTICGNNKSKFRGGCFIRKLIKRGSGFEATEVENTGDGCGVLLYKIRPKWLRSIFRFFLWRGIVCYLMDYYTG</sequence>
<dbReference type="Proteomes" id="UP000001640">
    <property type="component" value="Chromosome 6"/>
</dbReference>
<protein>
    <recommendedName>
        <fullName evidence="4">Vacuolar protein sorting-associated protein 62</fullName>
    </recommendedName>
</protein>
<keyword evidence="3" id="KW-1185">Reference proteome</keyword>
<dbReference type="GeneID" id="96904493"/>
<dbReference type="GO" id="GO:0006623">
    <property type="term" value="P:protein targeting to vacuole"/>
    <property type="evidence" value="ECO:0007669"/>
    <property type="project" value="TreeGrafter"/>
</dbReference>
<feature type="signal peptide" evidence="1">
    <location>
        <begin position="1"/>
        <end position="23"/>
    </location>
</feature>
<dbReference type="RefSeq" id="XP_003677200.1">
    <property type="nucleotide sequence ID" value="XM_003677152.1"/>
</dbReference>
<dbReference type="InterPro" id="IPR009291">
    <property type="entry name" value="Vps62"/>
</dbReference>
<reference evidence="2 3" key="1">
    <citation type="journal article" date="2011" name="Proc. Natl. Acad. Sci. U.S.A.">
        <title>Evolutionary erosion of yeast sex chromosomes by mating-type switching accidents.</title>
        <authorList>
            <person name="Gordon J.L."/>
            <person name="Armisen D."/>
            <person name="Proux-Wera E."/>
            <person name="Oheigeartaigh S.S."/>
            <person name="Byrne K.P."/>
            <person name="Wolfe K.H."/>
        </authorList>
    </citation>
    <scope>NUCLEOTIDE SEQUENCE [LARGE SCALE GENOMIC DNA]</scope>
    <source>
        <strain evidence="3">ATCC 76901 / BCRC 22586 / CBS 4309 / NBRC 1992 / NRRL Y-12630</strain>
    </source>
</reference>
<accession>G0VH74</accession>
<gene>
    <name evidence="2" type="primary">NCAS0F03630</name>
    <name evidence="2" type="ordered locus">NCAS_0F03630</name>
</gene>
<dbReference type="HOGENOM" id="CLU_024079_2_0_1"/>
<evidence type="ECO:0000256" key="1">
    <source>
        <dbReference type="SAM" id="SignalP"/>
    </source>
</evidence>
<evidence type="ECO:0000313" key="2">
    <source>
        <dbReference type="EMBL" id="CCC70847.1"/>
    </source>
</evidence>
<dbReference type="KEGG" id="ncs:NCAS_0F03630"/>
<dbReference type="GO" id="GO:0000329">
    <property type="term" value="C:fungal-type vacuole membrane"/>
    <property type="evidence" value="ECO:0007669"/>
    <property type="project" value="TreeGrafter"/>
</dbReference>
<organism evidence="2 3">
    <name type="scientific">Naumovozyma castellii</name>
    <name type="common">Yeast</name>
    <name type="synonym">Saccharomyces castellii</name>
    <dbReference type="NCBI Taxonomy" id="27288"/>
    <lineage>
        <taxon>Eukaryota</taxon>
        <taxon>Fungi</taxon>
        <taxon>Dikarya</taxon>
        <taxon>Ascomycota</taxon>
        <taxon>Saccharomycotina</taxon>
        <taxon>Saccharomycetes</taxon>
        <taxon>Saccharomycetales</taxon>
        <taxon>Saccharomycetaceae</taxon>
        <taxon>Naumovozyma</taxon>
    </lineage>
</organism>
<dbReference type="PANTHER" id="PTHR48220:SF1">
    <property type="entry name" value="VACUOLAR PROTEIN SORTING-ASSOCIATED PROTEIN 62-RELATED"/>
    <property type="match status" value="1"/>
</dbReference>
<dbReference type="InParanoid" id="G0VH74"/>
<name>G0VH74_NAUCA</name>
<keyword evidence="1" id="KW-0732">Signal</keyword>
<dbReference type="eggNOG" id="ENOG502RJPB">
    <property type="taxonomic scope" value="Eukaryota"/>
</dbReference>
<dbReference type="Pfam" id="PF06101">
    <property type="entry name" value="Vps62"/>
    <property type="match status" value="1"/>
</dbReference>